<accession>A0A915DYS2</accession>
<proteinExistence type="predicted"/>
<dbReference type="InterPro" id="IPR024079">
    <property type="entry name" value="MetalloPept_cat_dom_sf"/>
</dbReference>
<organism evidence="1 2">
    <name type="scientific">Ditylenchus dipsaci</name>
    <dbReference type="NCBI Taxonomy" id="166011"/>
    <lineage>
        <taxon>Eukaryota</taxon>
        <taxon>Metazoa</taxon>
        <taxon>Ecdysozoa</taxon>
        <taxon>Nematoda</taxon>
        <taxon>Chromadorea</taxon>
        <taxon>Rhabditida</taxon>
        <taxon>Tylenchina</taxon>
        <taxon>Tylenchomorpha</taxon>
        <taxon>Sphaerularioidea</taxon>
        <taxon>Anguinidae</taxon>
        <taxon>Anguininae</taxon>
        <taxon>Ditylenchus</taxon>
    </lineage>
</organism>
<keyword evidence="1" id="KW-1185">Reference proteome</keyword>
<evidence type="ECO:0000313" key="2">
    <source>
        <dbReference type="WBParaSite" id="jg24130"/>
    </source>
</evidence>
<dbReference type="Proteomes" id="UP000887574">
    <property type="component" value="Unplaced"/>
</dbReference>
<dbReference type="WBParaSite" id="jg24130">
    <property type="protein sequence ID" value="jg24130"/>
    <property type="gene ID" value="jg24130"/>
</dbReference>
<protein>
    <submittedName>
        <fullName evidence="2">Peptidase M12A domain-containing protein</fullName>
    </submittedName>
</protein>
<evidence type="ECO:0000313" key="1">
    <source>
        <dbReference type="Proteomes" id="UP000887574"/>
    </source>
</evidence>
<dbReference type="AlphaFoldDB" id="A0A915DYS2"/>
<name>A0A915DYS2_9BILA</name>
<reference evidence="2" key="1">
    <citation type="submission" date="2022-11" db="UniProtKB">
        <authorList>
            <consortium name="WormBaseParasite"/>
        </authorList>
    </citation>
    <scope>IDENTIFICATION</scope>
</reference>
<dbReference type="Gene3D" id="3.40.390.10">
    <property type="entry name" value="Collagenase (Catalytic Domain)"/>
    <property type="match status" value="1"/>
</dbReference>
<dbReference type="GO" id="GO:0008237">
    <property type="term" value="F:metallopeptidase activity"/>
    <property type="evidence" value="ECO:0007669"/>
    <property type="project" value="InterPro"/>
</dbReference>
<sequence length="133" mass="15430">MGQSISKYSTLHKQLQLPSLMVEIFSDHYIDRLEALGTDRLEALDTDRLEALDTDRLKALDTDTYVRRNIHLWPRSSDGEHYVPFAFAKNHFCDAQKEIIFETMELINENTCVKFIHSTRRQHALIIRGKPAG</sequence>